<dbReference type="InterPro" id="IPR059125">
    <property type="entry name" value="Ferritin_actino"/>
</dbReference>
<dbReference type="Pfam" id="PF13794">
    <property type="entry name" value="MiaE_2"/>
    <property type="match status" value="1"/>
</dbReference>
<dbReference type="CDD" id="cd00657">
    <property type="entry name" value="Ferritin_like"/>
    <property type="match status" value="1"/>
</dbReference>
<name>A0ABQ5MSQ4_9MICC</name>
<protein>
    <recommendedName>
        <fullName evidence="1">Ferritin-like domain-containing protein</fullName>
    </recommendedName>
</protein>
<evidence type="ECO:0000259" key="1">
    <source>
        <dbReference type="Pfam" id="PF13794"/>
    </source>
</evidence>
<accession>A0ABQ5MSQ4</accession>
<dbReference type="Proteomes" id="UP001209654">
    <property type="component" value="Unassembled WGS sequence"/>
</dbReference>
<dbReference type="InterPro" id="IPR012347">
    <property type="entry name" value="Ferritin-like"/>
</dbReference>
<dbReference type="Gene3D" id="1.20.1260.10">
    <property type="match status" value="1"/>
</dbReference>
<evidence type="ECO:0000313" key="3">
    <source>
        <dbReference type="Proteomes" id="UP001209654"/>
    </source>
</evidence>
<proteinExistence type="predicted"/>
<reference evidence="2 3" key="1">
    <citation type="journal article" date="2023" name="Int. J. Syst. Evol. Microbiol.">
        <title>Arthrobacter mangrovi sp. nov., an actinobacterium isolated from the rhizosphere of a mangrove.</title>
        <authorList>
            <person name="Hamada M."/>
            <person name="Saitou S."/>
            <person name="Enomoto N."/>
            <person name="Nanri K."/>
            <person name="Hidaka K."/>
            <person name="Miura T."/>
            <person name="Tamura T."/>
        </authorList>
    </citation>
    <scope>NUCLEOTIDE SEQUENCE [LARGE SCALE GENOMIC DNA]</scope>
    <source>
        <strain evidence="2 3">NBRC 112813</strain>
    </source>
</reference>
<comment type="caution">
    <text evidence="2">The sequence shown here is derived from an EMBL/GenBank/DDBJ whole genome shotgun (WGS) entry which is preliminary data.</text>
</comment>
<keyword evidence="3" id="KW-1185">Reference proteome</keyword>
<feature type="domain" description="Ferritin-like" evidence="1">
    <location>
        <begin position="19"/>
        <end position="199"/>
    </location>
</feature>
<evidence type="ECO:0000313" key="2">
    <source>
        <dbReference type="EMBL" id="GLB66979.1"/>
    </source>
</evidence>
<gene>
    <name evidence="2" type="ORF">AHIS1636_14180</name>
</gene>
<dbReference type="RefSeq" id="WP_264795113.1">
    <property type="nucleotide sequence ID" value="NZ_BRVS01000005.1"/>
</dbReference>
<sequence length="232" mass="25732">MSTEEQPAGAPAAGTDEAHRQYVIDLYGVMAYGELSAFERFSSDARFSPTLRDRAEIGRVAVIEFEHFEMVSAELARMGVDVQTAMLPFQASIDAFHERTRPGDWYESLMKAYVADAVSGDFYRAIASRLDPQTREVVAGIKENKEQLELLTTRLAQALEGNERLASRLALWGRRLVGEALTQAQRIGIERSFLGGLLGFEESGAQETVIAELFAELTRNHSRRMNALGLTA</sequence>
<dbReference type="EMBL" id="BRVS01000005">
    <property type="protein sequence ID" value="GLB66979.1"/>
    <property type="molecule type" value="Genomic_DNA"/>
</dbReference>
<organism evidence="2 3">
    <name type="scientific">Arthrobacter mangrovi</name>
    <dbReference type="NCBI Taxonomy" id="2966350"/>
    <lineage>
        <taxon>Bacteria</taxon>
        <taxon>Bacillati</taxon>
        <taxon>Actinomycetota</taxon>
        <taxon>Actinomycetes</taxon>
        <taxon>Micrococcales</taxon>
        <taxon>Micrococcaceae</taxon>
        <taxon>Arthrobacter</taxon>
    </lineage>
</organism>